<dbReference type="GO" id="GO:0030295">
    <property type="term" value="F:protein kinase activator activity"/>
    <property type="evidence" value="ECO:0007669"/>
    <property type="project" value="TreeGrafter"/>
</dbReference>
<evidence type="ECO:0000256" key="5">
    <source>
        <dbReference type="ARBA" id="ARBA00022553"/>
    </source>
</evidence>
<evidence type="ECO:0000256" key="6">
    <source>
        <dbReference type="ARBA" id="ARBA00022679"/>
    </source>
</evidence>
<dbReference type="InterPro" id="IPR003661">
    <property type="entry name" value="HisK_dim/P_dom"/>
</dbReference>
<dbReference type="InterPro" id="IPR035965">
    <property type="entry name" value="PAS-like_dom_sf"/>
</dbReference>
<keyword evidence="4" id="KW-1003">Cell membrane</keyword>
<comment type="catalytic activity">
    <reaction evidence="1">
        <text>ATP + protein L-histidine = ADP + protein N-phospho-L-histidine.</text>
        <dbReference type="EC" id="2.7.13.3"/>
    </reaction>
</comment>
<dbReference type="CDD" id="cd06225">
    <property type="entry name" value="HAMP"/>
    <property type="match status" value="1"/>
</dbReference>
<evidence type="ECO:0000256" key="14">
    <source>
        <dbReference type="SAM" id="Phobius"/>
    </source>
</evidence>
<dbReference type="CDD" id="cd00082">
    <property type="entry name" value="HisKA"/>
    <property type="match status" value="1"/>
</dbReference>
<dbReference type="Proteomes" id="UP000257032">
    <property type="component" value="Unassembled WGS sequence"/>
</dbReference>
<evidence type="ECO:0000259" key="15">
    <source>
        <dbReference type="PROSITE" id="PS50109"/>
    </source>
</evidence>
<dbReference type="Pfam" id="PF02518">
    <property type="entry name" value="HATPase_c"/>
    <property type="match status" value="1"/>
</dbReference>
<dbReference type="InterPro" id="IPR005467">
    <property type="entry name" value="His_kinase_dom"/>
</dbReference>
<keyword evidence="10" id="KW-0067">ATP-binding</keyword>
<evidence type="ECO:0000256" key="1">
    <source>
        <dbReference type="ARBA" id="ARBA00000085"/>
    </source>
</evidence>
<dbReference type="FunFam" id="1.10.287.130:FF:000001">
    <property type="entry name" value="Two-component sensor histidine kinase"/>
    <property type="match status" value="1"/>
</dbReference>
<sequence length="595" mass="67172">MMFWRSVVGKLWFTILLLVCFVLFILTVLLLEFFQNYHVVEAERHLLQTADRISDVVDRYEQEEDLLLSTTALVKDPASRAVIVKGEDDPLVSESDSDSLPVLDYEWFKNDEDTATVLNEGADVKKVADLGNGETGVMVVGTPLNNQDGAVFVYQSLDTIEETSEQTTKIIFLGAGIAIVLTTIFAFFLSTRITAPLIKMREGALELAKGEFNTKIPIRTHDEIGELAMAFNRMGRELKFHINALNQEKEQLSGILRSMADGVITFNREGDVLISNPPAQQYLDAYAFEKNAASTSSDQTSLPEPLRDLFNNVITDENESMIEMTLQGRSWVIIMTPLYDKEKVRGAVAVLRDMTEERRLNKLRKDFIANVSHELRTPISMLQGYSEAIVDDIAESKEDKNELAQIIHDESLRIGRLVNELLDIARMEAGHIQLNEESVEIEPFLNKIIRKFSGIAKEKSVDLHLKVEGEFGFLDFDPDRIEQVFTNLIDNAIRHSDPGSQVQVILEQDEKEWIASVKDSGYGIAEEDLPFVFERFYKADKSRKREDKNYKKGTGLGLAIAKNIVEAHDGTISVHSKLKEGTTFTFKIPSTHKEK</sequence>
<feature type="domain" description="Histidine kinase" evidence="15">
    <location>
        <begin position="370"/>
        <end position="592"/>
    </location>
</feature>
<comment type="caution">
    <text evidence="17">The sequence shown here is derived from an EMBL/GenBank/DDBJ whole genome shotgun (WGS) entry which is preliminary data.</text>
</comment>
<proteinExistence type="predicted"/>
<gene>
    <name evidence="17" type="ORF">DXT76_14580</name>
</gene>
<evidence type="ECO:0000256" key="4">
    <source>
        <dbReference type="ARBA" id="ARBA00022475"/>
    </source>
</evidence>
<dbReference type="InterPro" id="IPR041328">
    <property type="entry name" value="HisK_sensor"/>
</dbReference>
<feature type="transmembrane region" description="Helical" evidence="14">
    <location>
        <begin position="12"/>
        <end position="34"/>
    </location>
</feature>
<feature type="transmembrane region" description="Helical" evidence="14">
    <location>
        <begin position="170"/>
        <end position="189"/>
    </location>
</feature>
<dbReference type="InterPro" id="IPR003594">
    <property type="entry name" value="HATPase_dom"/>
</dbReference>
<dbReference type="PROSITE" id="PS50109">
    <property type="entry name" value="HIS_KIN"/>
    <property type="match status" value="1"/>
</dbReference>
<feature type="domain" description="HAMP" evidence="16">
    <location>
        <begin position="191"/>
        <end position="243"/>
    </location>
</feature>
<dbReference type="GO" id="GO:0007234">
    <property type="term" value="P:osmosensory signaling via phosphorelay pathway"/>
    <property type="evidence" value="ECO:0007669"/>
    <property type="project" value="TreeGrafter"/>
</dbReference>
<dbReference type="Gene3D" id="1.10.287.130">
    <property type="match status" value="1"/>
</dbReference>
<dbReference type="FunFam" id="3.30.565.10:FF:000006">
    <property type="entry name" value="Sensor histidine kinase WalK"/>
    <property type="match status" value="1"/>
</dbReference>
<dbReference type="SUPFAM" id="SSF55785">
    <property type="entry name" value="PYP-like sensor domain (PAS domain)"/>
    <property type="match status" value="1"/>
</dbReference>
<dbReference type="PRINTS" id="PR00344">
    <property type="entry name" value="BCTRLSENSOR"/>
</dbReference>
<evidence type="ECO:0000256" key="2">
    <source>
        <dbReference type="ARBA" id="ARBA00004651"/>
    </source>
</evidence>
<dbReference type="EC" id="2.7.13.3" evidence="3"/>
<evidence type="ECO:0000256" key="13">
    <source>
        <dbReference type="ARBA" id="ARBA00023136"/>
    </source>
</evidence>
<dbReference type="GO" id="GO:0005886">
    <property type="term" value="C:plasma membrane"/>
    <property type="evidence" value="ECO:0007669"/>
    <property type="project" value="UniProtKB-SubCell"/>
</dbReference>
<evidence type="ECO:0000256" key="7">
    <source>
        <dbReference type="ARBA" id="ARBA00022692"/>
    </source>
</evidence>
<dbReference type="Gene3D" id="3.30.565.10">
    <property type="entry name" value="Histidine kinase-like ATPase, C-terminal domain"/>
    <property type="match status" value="1"/>
</dbReference>
<evidence type="ECO:0000256" key="10">
    <source>
        <dbReference type="ARBA" id="ARBA00022840"/>
    </source>
</evidence>
<dbReference type="GO" id="GO:0000156">
    <property type="term" value="F:phosphorelay response regulator activity"/>
    <property type="evidence" value="ECO:0007669"/>
    <property type="project" value="TreeGrafter"/>
</dbReference>
<dbReference type="PANTHER" id="PTHR42878">
    <property type="entry name" value="TWO-COMPONENT HISTIDINE KINASE"/>
    <property type="match status" value="1"/>
</dbReference>
<evidence type="ECO:0000256" key="12">
    <source>
        <dbReference type="ARBA" id="ARBA00023012"/>
    </source>
</evidence>
<dbReference type="InterPro" id="IPR004358">
    <property type="entry name" value="Sig_transdc_His_kin-like_C"/>
</dbReference>
<protein>
    <recommendedName>
        <fullName evidence="3">histidine kinase</fullName>
        <ecNumber evidence="3">2.7.13.3</ecNumber>
    </recommendedName>
</protein>
<comment type="subcellular location">
    <subcellularLocation>
        <location evidence="2">Cell membrane</location>
        <topology evidence="2">Multi-pass membrane protein</topology>
    </subcellularLocation>
</comment>
<dbReference type="SMART" id="SM00388">
    <property type="entry name" value="HisKA"/>
    <property type="match status" value="1"/>
</dbReference>
<dbReference type="InterPro" id="IPR036097">
    <property type="entry name" value="HisK_dim/P_sf"/>
</dbReference>
<dbReference type="Gene3D" id="3.30.450.20">
    <property type="entry name" value="PAS domain"/>
    <property type="match status" value="1"/>
</dbReference>
<organism evidence="17 18">
    <name type="scientific">Halobacillus trueperi</name>
    <dbReference type="NCBI Taxonomy" id="156205"/>
    <lineage>
        <taxon>Bacteria</taxon>
        <taxon>Bacillati</taxon>
        <taxon>Bacillota</taxon>
        <taxon>Bacilli</taxon>
        <taxon>Bacillales</taxon>
        <taxon>Bacillaceae</taxon>
        <taxon>Halobacillus</taxon>
    </lineage>
</organism>
<keyword evidence="7 14" id="KW-0812">Transmembrane</keyword>
<dbReference type="SUPFAM" id="SSF47384">
    <property type="entry name" value="Homodimeric domain of signal transducing histidine kinase"/>
    <property type="match status" value="1"/>
</dbReference>
<evidence type="ECO:0000256" key="9">
    <source>
        <dbReference type="ARBA" id="ARBA00022777"/>
    </source>
</evidence>
<dbReference type="Pfam" id="PF00512">
    <property type="entry name" value="HisKA"/>
    <property type="match status" value="1"/>
</dbReference>
<dbReference type="GO" id="GO:0005524">
    <property type="term" value="F:ATP binding"/>
    <property type="evidence" value="ECO:0007669"/>
    <property type="project" value="UniProtKB-KW"/>
</dbReference>
<keyword evidence="11 14" id="KW-1133">Transmembrane helix</keyword>
<keyword evidence="8" id="KW-0547">Nucleotide-binding</keyword>
<keyword evidence="9" id="KW-0418">Kinase</keyword>
<dbReference type="InterPro" id="IPR003660">
    <property type="entry name" value="HAMP_dom"/>
</dbReference>
<dbReference type="Gene3D" id="6.10.340.10">
    <property type="match status" value="1"/>
</dbReference>
<dbReference type="PANTHER" id="PTHR42878:SF3">
    <property type="entry name" value="HISTIDINE PROTEIN KINASE SAES"/>
    <property type="match status" value="1"/>
</dbReference>
<keyword evidence="5" id="KW-0597">Phosphoprotein</keyword>
<dbReference type="CDD" id="cd00075">
    <property type="entry name" value="HATPase"/>
    <property type="match status" value="1"/>
</dbReference>
<dbReference type="PROSITE" id="PS50885">
    <property type="entry name" value="HAMP"/>
    <property type="match status" value="1"/>
</dbReference>
<dbReference type="Pfam" id="PF18698">
    <property type="entry name" value="HisK_sensor"/>
    <property type="match status" value="1"/>
</dbReference>
<reference evidence="17 18" key="1">
    <citation type="submission" date="2018-08" db="EMBL/GenBank/DDBJ databases">
        <title>Genome sequence of strict halophilic Halobacillus trueperi SS1 isolated from Lunsu, a salty water body of North West Himalayas.</title>
        <authorList>
            <person name="Gupta S."/>
            <person name="Sharma P."/>
            <person name="Dev K."/>
            <person name="Baumler D."/>
            <person name="Sourirajan A."/>
        </authorList>
    </citation>
    <scope>NUCLEOTIDE SEQUENCE [LARGE SCALE GENOMIC DNA]</scope>
    <source>
        <strain evidence="17 18">SS1</strain>
    </source>
</reference>
<dbReference type="EMBL" id="QTLC01000050">
    <property type="protein sequence ID" value="RDY70134.1"/>
    <property type="molecule type" value="Genomic_DNA"/>
</dbReference>
<dbReference type="SUPFAM" id="SSF55874">
    <property type="entry name" value="ATPase domain of HSP90 chaperone/DNA topoisomerase II/histidine kinase"/>
    <property type="match status" value="1"/>
</dbReference>
<dbReference type="SUPFAM" id="SSF158472">
    <property type="entry name" value="HAMP domain-like"/>
    <property type="match status" value="1"/>
</dbReference>
<evidence type="ECO:0000259" key="16">
    <source>
        <dbReference type="PROSITE" id="PS50885"/>
    </source>
</evidence>
<evidence type="ECO:0000256" key="3">
    <source>
        <dbReference type="ARBA" id="ARBA00012438"/>
    </source>
</evidence>
<dbReference type="SMART" id="SM00387">
    <property type="entry name" value="HATPase_c"/>
    <property type="match status" value="1"/>
</dbReference>
<accession>A0A3D8VL65</accession>
<evidence type="ECO:0000313" key="18">
    <source>
        <dbReference type="Proteomes" id="UP000257032"/>
    </source>
</evidence>
<evidence type="ECO:0000313" key="17">
    <source>
        <dbReference type="EMBL" id="RDY70134.1"/>
    </source>
</evidence>
<dbReference type="AlphaFoldDB" id="A0A3D8VL65"/>
<evidence type="ECO:0000256" key="11">
    <source>
        <dbReference type="ARBA" id="ARBA00022989"/>
    </source>
</evidence>
<dbReference type="SMART" id="SM00304">
    <property type="entry name" value="HAMP"/>
    <property type="match status" value="1"/>
</dbReference>
<keyword evidence="6" id="KW-0808">Transferase</keyword>
<dbReference type="InterPro" id="IPR036890">
    <property type="entry name" value="HATPase_C_sf"/>
</dbReference>
<name>A0A3D8VL65_9BACI</name>
<dbReference type="GO" id="GO:0000155">
    <property type="term" value="F:phosphorelay sensor kinase activity"/>
    <property type="evidence" value="ECO:0007669"/>
    <property type="project" value="InterPro"/>
</dbReference>
<dbReference type="Pfam" id="PF00672">
    <property type="entry name" value="HAMP"/>
    <property type="match status" value="1"/>
</dbReference>
<keyword evidence="12" id="KW-0902">Two-component regulatory system</keyword>
<dbReference type="InterPro" id="IPR050351">
    <property type="entry name" value="BphY/WalK/GraS-like"/>
</dbReference>
<keyword evidence="13 14" id="KW-0472">Membrane</keyword>
<evidence type="ECO:0000256" key="8">
    <source>
        <dbReference type="ARBA" id="ARBA00022741"/>
    </source>
</evidence>